<dbReference type="Pfam" id="PF00583">
    <property type="entry name" value="Acetyltransf_1"/>
    <property type="match status" value="1"/>
</dbReference>
<accession>A0A9W9TXR7</accession>
<proteinExistence type="predicted"/>
<dbReference type="CDD" id="cd04301">
    <property type="entry name" value="NAT_SF"/>
    <property type="match status" value="1"/>
</dbReference>
<dbReference type="Proteomes" id="UP001150941">
    <property type="component" value="Unassembled WGS sequence"/>
</dbReference>
<dbReference type="InterPro" id="IPR009097">
    <property type="entry name" value="Cyclic_Pdiesterase"/>
</dbReference>
<keyword evidence="3" id="KW-1185">Reference proteome</keyword>
<protein>
    <submittedName>
        <fullName evidence="2">RNA ligase/cyclic nucleotide phosphodiesterase</fullName>
    </submittedName>
</protein>
<dbReference type="GO" id="GO:0016747">
    <property type="term" value="F:acyltransferase activity, transferring groups other than amino-acyl groups"/>
    <property type="evidence" value="ECO:0007669"/>
    <property type="project" value="InterPro"/>
</dbReference>
<dbReference type="InterPro" id="IPR000182">
    <property type="entry name" value="GNAT_dom"/>
</dbReference>
<evidence type="ECO:0000313" key="2">
    <source>
        <dbReference type="EMBL" id="KAJ5246848.1"/>
    </source>
</evidence>
<evidence type="ECO:0000313" key="3">
    <source>
        <dbReference type="Proteomes" id="UP001150941"/>
    </source>
</evidence>
<dbReference type="Gene3D" id="3.40.630.30">
    <property type="match status" value="1"/>
</dbReference>
<dbReference type="InterPro" id="IPR052523">
    <property type="entry name" value="Trichothecene_AcTrans"/>
</dbReference>
<dbReference type="AlphaFoldDB" id="A0A9W9TXR7"/>
<feature type="domain" description="N-acetyltransferase" evidence="1">
    <location>
        <begin position="75"/>
        <end position="223"/>
    </location>
</feature>
<dbReference type="RefSeq" id="XP_058334269.1">
    <property type="nucleotide sequence ID" value="XM_058471128.1"/>
</dbReference>
<dbReference type="SUPFAM" id="SSF55729">
    <property type="entry name" value="Acyl-CoA N-acyltransferases (Nat)"/>
    <property type="match status" value="1"/>
</dbReference>
<reference evidence="2" key="1">
    <citation type="submission" date="2022-11" db="EMBL/GenBank/DDBJ databases">
        <authorList>
            <person name="Petersen C."/>
        </authorList>
    </citation>
    <scope>NUCLEOTIDE SEQUENCE</scope>
    <source>
        <strain evidence="2">IBT 19713</strain>
    </source>
</reference>
<dbReference type="InterPro" id="IPR016181">
    <property type="entry name" value="Acyl_CoA_acyltransferase"/>
</dbReference>
<dbReference type="OrthoDB" id="2967263at2759"/>
<gene>
    <name evidence="2" type="ORF">N7468_001831</name>
</gene>
<organism evidence="2 3">
    <name type="scientific">Penicillium chermesinum</name>
    <dbReference type="NCBI Taxonomy" id="63820"/>
    <lineage>
        <taxon>Eukaryota</taxon>
        <taxon>Fungi</taxon>
        <taxon>Dikarya</taxon>
        <taxon>Ascomycota</taxon>
        <taxon>Pezizomycotina</taxon>
        <taxon>Eurotiomycetes</taxon>
        <taxon>Eurotiomycetidae</taxon>
        <taxon>Eurotiales</taxon>
        <taxon>Aspergillaceae</taxon>
        <taxon>Penicillium</taxon>
    </lineage>
</organism>
<dbReference type="PROSITE" id="PS51186">
    <property type="entry name" value="GNAT"/>
    <property type="match status" value="1"/>
</dbReference>
<sequence>MGSIPNPLEFKILRASEDDFVTLASVESIANFHMIKTDPKDSIARIIFGPRPPSQENWELRAKGLVEEAKKGSVLRMYKAVVEEADGKQKIIGCAFWFFYTDPEALEIEDYEDIEWPAPTNGAAANEIFGGLAALRKKYMNGKKHAFLQVLATLPEYRGRGVASALLRQGMNDAAKEGLDEFYLSASADGHDLYEKFGFRDLEPFKVDLEKYGGEIDLTEPRLSRLEIDSRAVPGVGAAKVCVPAVPALRRQSLPDFAYGDRRRSSGCSVSLLQASKHESNDERGPQVQLQSCYTRHRTNRNKQQKEKILSESFSGWAVDEILKRLEGPEKEEGYRDPRNCICIWARPPASVRKLIRDIQDELKAVAPSIWLMPTERLHITVSEVAHSMTEQQIADLVHTLTSSSTITLEQISKYPTSHQTRLLKPMVSFDSAALALSFVPEAGEKPYASGDNHYYSYHHLRRDVFDMVRQTGINVASRYVVPSAHVTIARFINQNGFLKAGSVDRERVKLFVETIEDINRKLEREYWPQENGSIKEGGEWVVGKEQGLLIQKGQIWYGRGEDLQ</sequence>
<reference evidence="2" key="2">
    <citation type="journal article" date="2023" name="IMA Fungus">
        <title>Comparative genomic study of the Penicillium genus elucidates a diverse pangenome and 15 lateral gene transfer events.</title>
        <authorList>
            <person name="Petersen C."/>
            <person name="Sorensen T."/>
            <person name="Nielsen M.R."/>
            <person name="Sondergaard T.E."/>
            <person name="Sorensen J.L."/>
            <person name="Fitzpatrick D.A."/>
            <person name="Frisvad J.C."/>
            <person name="Nielsen K.L."/>
        </authorList>
    </citation>
    <scope>NUCLEOTIDE SEQUENCE</scope>
    <source>
        <strain evidence="2">IBT 19713</strain>
    </source>
</reference>
<comment type="caution">
    <text evidence="2">The sequence shown here is derived from an EMBL/GenBank/DDBJ whole genome shotgun (WGS) entry which is preliminary data.</text>
</comment>
<dbReference type="PANTHER" id="PTHR42791:SF1">
    <property type="entry name" value="N-ACETYLTRANSFERASE DOMAIN-CONTAINING PROTEIN"/>
    <property type="match status" value="1"/>
</dbReference>
<dbReference type="GeneID" id="83198431"/>
<dbReference type="PANTHER" id="PTHR42791">
    <property type="entry name" value="GNAT FAMILY ACETYLTRANSFERASE"/>
    <property type="match status" value="1"/>
</dbReference>
<evidence type="ECO:0000259" key="1">
    <source>
        <dbReference type="PROSITE" id="PS51186"/>
    </source>
</evidence>
<name>A0A9W9TXR7_9EURO</name>
<dbReference type="GO" id="GO:0016874">
    <property type="term" value="F:ligase activity"/>
    <property type="evidence" value="ECO:0007669"/>
    <property type="project" value="UniProtKB-KW"/>
</dbReference>
<keyword evidence="2" id="KW-0436">Ligase</keyword>
<dbReference type="SUPFAM" id="SSF55144">
    <property type="entry name" value="LigT-like"/>
    <property type="match status" value="1"/>
</dbReference>
<dbReference type="Gene3D" id="3.90.1140.10">
    <property type="entry name" value="Cyclic phosphodiesterase"/>
    <property type="match status" value="1"/>
</dbReference>
<dbReference type="EMBL" id="JAPQKS010000002">
    <property type="protein sequence ID" value="KAJ5246848.1"/>
    <property type="molecule type" value="Genomic_DNA"/>
</dbReference>